<dbReference type="Gene3D" id="3.90.1200.10">
    <property type="match status" value="1"/>
</dbReference>
<dbReference type="InterPro" id="IPR002575">
    <property type="entry name" value="Aminoglycoside_PTrfase"/>
</dbReference>
<dbReference type="PANTHER" id="PTHR47829">
    <property type="entry name" value="HYDROLASE, PUTATIVE (AFU_ORTHOLOGUE AFUA_1G12880)-RELATED"/>
    <property type="match status" value="1"/>
</dbReference>
<dbReference type="CDD" id="cd05154">
    <property type="entry name" value="ACAD10_11_N-like"/>
    <property type="match status" value="1"/>
</dbReference>
<name>A0A0S2DFE5_LYSEN</name>
<dbReference type="PATRIC" id="fig|69.6.peg.1838"/>
<sequence>MAVVPYPNPLASAQPVEPAPRIAAASPPQDTALAATVTRWLREQGVDVGGWPQLQRLAGGMSHLTYRLRYDTHDLVLRRPLQAHGGLQRMRREFLLQTALAAHYPVPAMLRLCADPAVAGAPFYLMAHVPGLVPRRRSFADAALSADQARQACENFLDALIQLHRIDPCALGLGDAVLAPPSAHHLRKLLTHWLGRHVRLKTWHTPDLRAMGQWLIDRVPARQPACLLHNDWRLDNLVFDRDRPSRIRAVLDWEFAGLGDPLMDLGIVLSYWIEPGDHPLMRRYQWQPSHLPGMPSRDELVERYFAVTGCSDRDWTYYQVFGWFRYLLALQELHLRHALQGGEEKAFFTGVWALIHYLHWKCRALMRRG</sequence>
<dbReference type="InterPro" id="IPR052898">
    <property type="entry name" value="ACAD10-like"/>
</dbReference>
<feature type="domain" description="Aminoglycoside phosphotransferase" evidence="1">
    <location>
        <begin position="54"/>
        <end position="297"/>
    </location>
</feature>
<dbReference type="InterPro" id="IPR011009">
    <property type="entry name" value="Kinase-like_dom_sf"/>
</dbReference>
<dbReference type="STRING" id="69.GLE_1867"/>
<reference evidence="2 3" key="1">
    <citation type="submission" date="2015-11" db="EMBL/GenBank/DDBJ databases">
        <title>Genome sequences of Lysobacter enzymogenes strain C3 and Lysobacter antibioticus ATCC 29479.</title>
        <authorList>
            <person name="Kobayashi D.Y."/>
        </authorList>
    </citation>
    <scope>NUCLEOTIDE SEQUENCE [LARGE SCALE GENOMIC DNA]</scope>
    <source>
        <strain evidence="2 3">C3</strain>
    </source>
</reference>
<evidence type="ECO:0000259" key="1">
    <source>
        <dbReference type="Pfam" id="PF01636"/>
    </source>
</evidence>
<dbReference type="KEGG" id="lez:GLE_1867"/>
<dbReference type="PANTHER" id="PTHR47829:SF1">
    <property type="entry name" value="HAD FAMILY PHOSPHATASE"/>
    <property type="match status" value="1"/>
</dbReference>
<dbReference type="Proteomes" id="UP000061569">
    <property type="component" value="Chromosome"/>
</dbReference>
<keyword evidence="2" id="KW-0808">Transferase</keyword>
<protein>
    <submittedName>
        <fullName evidence="2">Phosphotransferase enzyme family protein</fullName>
    </submittedName>
</protein>
<dbReference type="InterPro" id="IPR041726">
    <property type="entry name" value="ACAD10_11_N"/>
</dbReference>
<dbReference type="Pfam" id="PF01636">
    <property type="entry name" value="APH"/>
    <property type="match status" value="1"/>
</dbReference>
<dbReference type="EMBL" id="CP013140">
    <property type="protein sequence ID" value="ALN57219.1"/>
    <property type="molecule type" value="Genomic_DNA"/>
</dbReference>
<dbReference type="AlphaFoldDB" id="A0A0S2DFE5"/>
<proteinExistence type="predicted"/>
<accession>A0A0S2DFE5</accession>
<gene>
    <name evidence="2" type="ORF">GLE_1867</name>
</gene>
<dbReference type="OrthoDB" id="3806873at2"/>
<dbReference type="SUPFAM" id="SSF56112">
    <property type="entry name" value="Protein kinase-like (PK-like)"/>
    <property type="match status" value="1"/>
</dbReference>
<dbReference type="Gene3D" id="3.30.200.20">
    <property type="entry name" value="Phosphorylase Kinase, domain 1"/>
    <property type="match status" value="1"/>
</dbReference>
<dbReference type="GO" id="GO:0016740">
    <property type="term" value="F:transferase activity"/>
    <property type="evidence" value="ECO:0007669"/>
    <property type="project" value="UniProtKB-KW"/>
</dbReference>
<evidence type="ECO:0000313" key="3">
    <source>
        <dbReference type="Proteomes" id="UP000061569"/>
    </source>
</evidence>
<organism evidence="2 3">
    <name type="scientific">Lysobacter enzymogenes</name>
    <dbReference type="NCBI Taxonomy" id="69"/>
    <lineage>
        <taxon>Bacteria</taxon>
        <taxon>Pseudomonadati</taxon>
        <taxon>Pseudomonadota</taxon>
        <taxon>Gammaproteobacteria</taxon>
        <taxon>Lysobacterales</taxon>
        <taxon>Lysobacteraceae</taxon>
        <taxon>Lysobacter</taxon>
    </lineage>
</organism>
<evidence type="ECO:0000313" key="2">
    <source>
        <dbReference type="EMBL" id="ALN57219.1"/>
    </source>
</evidence>